<feature type="compositionally biased region" description="Low complexity" evidence="1">
    <location>
        <begin position="490"/>
        <end position="507"/>
    </location>
</feature>
<feature type="region of interest" description="Disordered" evidence="1">
    <location>
        <begin position="462"/>
        <end position="596"/>
    </location>
</feature>
<evidence type="ECO:0000256" key="1">
    <source>
        <dbReference type="SAM" id="MobiDB-lite"/>
    </source>
</evidence>
<feature type="compositionally biased region" description="Low complexity" evidence="1">
    <location>
        <begin position="524"/>
        <end position="533"/>
    </location>
</feature>
<evidence type="ECO:0000313" key="3">
    <source>
        <dbReference type="EMBL" id="GFY40203.1"/>
    </source>
</evidence>
<dbReference type="InterPro" id="IPR056589">
    <property type="entry name" value="WH_Egal-1"/>
</dbReference>
<dbReference type="InterPro" id="IPR012340">
    <property type="entry name" value="NA-bd_OB-fold"/>
</dbReference>
<dbReference type="Proteomes" id="UP000886998">
    <property type="component" value="Unassembled WGS sequence"/>
</dbReference>
<evidence type="ECO:0000313" key="4">
    <source>
        <dbReference type="Proteomes" id="UP000886998"/>
    </source>
</evidence>
<feature type="domain" description="Egal-1 winged helix" evidence="2">
    <location>
        <begin position="29"/>
        <end position="94"/>
    </location>
</feature>
<evidence type="ECO:0000259" key="2">
    <source>
        <dbReference type="Pfam" id="PF23713"/>
    </source>
</evidence>
<protein>
    <recommendedName>
        <fullName evidence="2">Egal-1 winged helix domain-containing protein</fullName>
    </recommendedName>
</protein>
<proteinExistence type="predicted"/>
<feature type="compositionally biased region" description="Basic residues" evidence="1">
    <location>
        <begin position="509"/>
        <end position="523"/>
    </location>
</feature>
<feature type="compositionally biased region" description="Low complexity" evidence="1">
    <location>
        <begin position="462"/>
        <end position="479"/>
    </location>
</feature>
<reference evidence="3" key="1">
    <citation type="submission" date="2020-08" db="EMBL/GenBank/DDBJ databases">
        <title>Multicomponent nature underlies the extraordinary mechanical properties of spider dragline silk.</title>
        <authorList>
            <person name="Kono N."/>
            <person name="Nakamura H."/>
            <person name="Mori M."/>
            <person name="Yoshida Y."/>
            <person name="Ohtoshi R."/>
            <person name="Malay A.D."/>
            <person name="Moran D.A.P."/>
            <person name="Tomita M."/>
            <person name="Numata K."/>
            <person name="Arakawa K."/>
        </authorList>
    </citation>
    <scope>NUCLEOTIDE SEQUENCE</scope>
</reference>
<comment type="caution">
    <text evidence="3">The sequence shown here is derived from an EMBL/GenBank/DDBJ whole genome shotgun (WGS) entry which is preliminary data.</text>
</comment>
<keyword evidence="4" id="KW-1185">Reference proteome</keyword>
<organism evidence="3 4">
    <name type="scientific">Trichonephila inaurata madagascariensis</name>
    <dbReference type="NCBI Taxonomy" id="2747483"/>
    <lineage>
        <taxon>Eukaryota</taxon>
        <taxon>Metazoa</taxon>
        <taxon>Ecdysozoa</taxon>
        <taxon>Arthropoda</taxon>
        <taxon>Chelicerata</taxon>
        <taxon>Arachnida</taxon>
        <taxon>Araneae</taxon>
        <taxon>Araneomorphae</taxon>
        <taxon>Entelegynae</taxon>
        <taxon>Araneoidea</taxon>
        <taxon>Nephilidae</taxon>
        <taxon>Trichonephila</taxon>
        <taxon>Trichonephila inaurata</taxon>
    </lineage>
</organism>
<dbReference type="Gene3D" id="2.40.50.140">
    <property type="entry name" value="Nucleic acid-binding proteins"/>
    <property type="match status" value="1"/>
</dbReference>
<feature type="compositionally biased region" description="Basic and acidic residues" evidence="1">
    <location>
        <begin position="538"/>
        <end position="548"/>
    </location>
</feature>
<accession>A0A8X7BR32</accession>
<dbReference type="EMBL" id="BMAV01001755">
    <property type="protein sequence ID" value="GFY40203.1"/>
    <property type="molecule type" value="Genomic_DNA"/>
</dbReference>
<name>A0A8X7BR32_9ARAC</name>
<dbReference type="AlphaFoldDB" id="A0A8X7BR32"/>
<dbReference type="OrthoDB" id="6428282at2759"/>
<dbReference type="Pfam" id="PF23713">
    <property type="entry name" value="WHD_Egal"/>
    <property type="match status" value="1"/>
</dbReference>
<sequence length="1048" mass="117797">MQVYKSLLICTMAEDIASQFPEMDQNEAKYAEFIKQRILKNGGSLKFLHICGQLSQLEHDVRLAIGSGTKELMSFLRKHEKLFAVNDGLVTLQKAPNNKNPPDYASMNGRSEIKSRFPQNIYDVDGIVIKVHPTYGFITIKEPMKATVYFTPACFGDKKKTLLSDLGILPGKKVKLNAKLGNTEFDSKYRATKVWIPEFVQNEVLHPKGFKPQVPKTREAGCYDANTSEGWGKIQKVFESFGFIMADGSSQNTVFFYKNQVCNVENVKDLTKILSRGDLVEYKAIRSQKKSEKARWEATKVWIRKNLNTKKQNLNDKSVKEEDKSSEESKMMLNQKGKIYPHTKGTVIKFGENESQLADADSCVFFLHEVKVEDVGWEFSDGDAIIFDGMKIKSAPGYKALLAWVGKKPNFVLPTDLGDFSGLSDGDVNNVSEDESCISKASELSETNSDLSGKRRNNIYSSASSLVSNSSRNSYQSRSRTNDTPRHLNNKSYSNNSLSSQHSQFNQRKQNRSQSKKFGHGRNSKSSSENSLSYQQKKFHDIKSKAPSKESLNSGSSDLGYHLKPNPDLYKSWGDTPYPDLDDDKQNDNNVDIDSKEDYYQDISIRSGKSSANFKSRKSGSYFEETNETCVISGNKSNSEEDFTGVLESNEKYSVSNKNPEDSTLGIISRSDRFAELLLSEDDFSDALDGVNETSILKEEDSEREDVSSACSGSECDEVHSQKEPAYIKRFLGLNGKIKKVFCKYAEIENEMLKRPGTFFWKDLYHNGVPVSDKFDDLNEVLAPGQVVKFNCIEIVDNLGCCFLKVTVAWKGDKKPQITEMTSQEFVSQNGLHVTAEEELVLSSLQGAAVKSMRHLNKKNDSEPQQKFLMVSSYIDDDGEEDIGGSNNEEIIKDVSSEPEHSEEVIIEDEASIREEVINEDEASIGGEYTELRDRIFSQFETPMDVPTLTNIVSRLLESYKDSQMDSNVVASDLINIFLSNMSAEKMHKSLSGSTFDEVLHNGKEKLQTEKNDVVPPEIQRTEMTSSYSQTIITGKIFSESVILDNLT</sequence>
<gene>
    <name evidence="3" type="primary">NCL1_42181</name>
    <name evidence="3" type="ORF">TNIN_351291</name>
</gene>